<feature type="domain" description="Glycosyl transferase family 25" evidence="4">
    <location>
        <begin position="14"/>
        <end position="138"/>
    </location>
</feature>
<evidence type="ECO:0000259" key="4">
    <source>
        <dbReference type="Pfam" id="PF01755"/>
    </source>
</evidence>
<name>G0V018_TRYCI</name>
<gene>
    <name evidence="5" type="ORF">TCIL3000_11_3870</name>
</gene>
<comment type="similarity">
    <text evidence="1">Belongs to the glycosyltransferase 25 family.</text>
</comment>
<dbReference type="AlphaFoldDB" id="G0V018"/>
<sequence>MFRISVRRFNIFDACYVLNLDRRGDRWTHVQQQILRAKVEKFLQPSVKVTRVSGVDGNDLDVEALHKSGVITDVGYGRFLLPLEEKLFGMDLTRGAIGCALGHRKIWEMVVEGKQQCALILEDDVEFHHKFSRLFEQQWARVPDDWGVVHLGGLDLLASDKPPRPFLDVGIRRAYAGHRELTAYVVHHASAKRCLELSVPMTWQVDTHISCNCTEDTVAKDKYISDPMMYVFQPSLAIQITSLGTDVQKRPSDNPPMEDAARRMREFVGGGTSVR</sequence>
<dbReference type="VEuPathDB" id="TriTrypDB:TcIL3000.11.3870"/>
<evidence type="ECO:0000313" key="5">
    <source>
        <dbReference type="EMBL" id="CCC94988.1"/>
    </source>
</evidence>
<dbReference type="PANTHER" id="PTHR10730">
    <property type="entry name" value="PROCOLLAGEN-LYSINE,2-OXOGLUTARATE 5-DIOXYGENASE/GLYCOSYLTRANSFERASE 25 FAMILY MEMBER"/>
    <property type="match status" value="1"/>
</dbReference>
<keyword evidence="2" id="KW-0328">Glycosyltransferase</keyword>
<dbReference type="InterPro" id="IPR050757">
    <property type="entry name" value="Collagen_mod_GT25"/>
</dbReference>
<dbReference type="CDD" id="cd06532">
    <property type="entry name" value="Glyco_transf_25"/>
    <property type="match status" value="1"/>
</dbReference>
<reference evidence="5" key="1">
    <citation type="journal article" date="2012" name="Proc. Natl. Acad. Sci. U.S.A.">
        <title>Antigenic diversity is generated by distinct evolutionary mechanisms in African trypanosome species.</title>
        <authorList>
            <person name="Jackson A.P."/>
            <person name="Berry A."/>
            <person name="Aslett M."/>
            <person name="Allison H.C."/>
            <person name="Burton P."/>
            <person name="Vavrova-Anderson J."/>
            <person name="Brown R."/>
            <person name="Browne H."/>
            <person name="Corton N."/>
            <person name="Hauser H."/>
            <person name="Gamble J."/>
            <person name="Gilderthorp R."/>
            <person name="Marcello L."/>
            <person name="McQuillan J."/>
            <person name="Otto T.D."/>
            <person name="Quail M.A."/>
            <person name="Sanders M.J."/>
            <person name="van Tonder A."/>
            <person name="Ginger M.L."/>
            <person name="Field M.C."/>
            <person name="Barry J.D."/>
            <person name="Hertz-Fowler C."/>
            <person name="Berriman M."/>
        </authorList>
    </citation>
    <scope>NUCLEOTIDE SEQUENCE</scope>
    <source>
        <strain evidence="5">IL3000</strain>
    </source>
</reference>
<evidence type="ECO:0000256" key="2">
    <source>
        <dbReference type="ARBA" id="ARBA00022676"/>
    </source>
</evidence>
<dbReference type="InterPro" id="IPR002654">
    <property type="entry name" value="Glyco_trans_25"/>
</dbReference>
<protein>
    <submittedName>
        <fullName evidence="5">Uncharacterized protein TCIL3000_11_3870</fullName>
    </submittedName>
</protein>
<organism evidence="5">
    <name type="scientific">Trypanosoma congolense (strain IL3000)</name>
    <dbReference type="NCBI Taxonomy" id="1068625"/>
    <lineage>
        <taxon>Eukaryota</taxon>
        <taxon>Discoba</taxon>
        <taxon>Euglenozoa</taxon>
        <taxon>Kinetoplastea</taxon>
        <taxon>Metakinetoplastina</taxon>
        <taxon>Trypanosomatida</taxon>
        <taxon>Trypanosomatidae</taxon>
        <taxon>Trypanosoma</taxon>
        <taxon>Nannomonas</taxon>
    </lineage>
</organism>
<dbReference type="GO" id="GO:0016740">
    <property type="term" value="F:transferase activity"/>
    <property type="evidence" value="ECO:0007669"/>
    <property type="project" value="UniProtKB-KW"/>
</dbReference>
<dbReference type="EMBL" id="HE575324">
    <property type="protein sequence ID" value="CCC94988.1"/>
    <property type="molecule type" value="Genomic_DNA"/>
</dbReference>
<evidence type="ECO:0000256" key="1">
    <source>
        <dbReference type="ARBA" id="ARBA00006721"/>
    </source>
</evidence>
<accession>G0V018</accession>
<dbReference type="PANTHER" id="PTHR10730:SF53">
    <property type="entry name" value="GLYCOSYLTRANSFERASE 25 FAMILY MEMBER"/>
    <property type="match status" value="1"/>
</dbReference>
<evidence type="ECO:0000256" key="3">
    <source>
        <dbReference type="ARBA" id="ARBA00022679"/>
    </source>
</evidence>
<proteinExistence type="inferred from homology"/>
<keyword evidence="3" id="KW-0808">Transferase</keyword>
<dbReference type="Pfam" id="PF01755">
    <property type="entry name" value="Glyco_transf_25"/>
    <property type="match status" value="1"/>
</dbReference>